<evidence type="ECO:0000256" key="4">
    <source>
        <dbReference type="PROSITE-ProRule" id="PRU00433"/>
    </source>
</evidence>
<sequence>MIAHPRFSDRLGLTAMFYLAPLVMFGFVTGDLAAKEPARADAAASAIAADYSDELPRIAPTEPDAALSTFTVADGFQMQQVAAEPLLGSPVAIEWDEHGAMYVCEMRGYSENRDDGISTIAKLTDSNGDGVYDKRVEFANGLFWPTALFPYDGGLFVGDAPDLLYLKDTNGDGAADVKQRVLTGFGTSNVQGLMNSFRWGLDNRIHIACSSVGGEIRHAHAAPDVAGISIRGRDLAFNPRTYEFEPTSGAAQHGMCFDDWGRKFVSSNSDHIQQVMYEDADIARNPFVVPPPSRISIAADGPQAEVFRTSPVEPWRIVRTRLRVSGAVKGVVEGGGRAAGYFTGATGVTIYRGDAWPAKWKGHAIIGDVGSNLIHRKRLDRNGLEYIANRIDQQSEFVTSSDIWFRPAQFANAPDGTLHVIDVYREVIEHPLSLPEQIKKHLDLTSGRDRGRIYRIIPAGYTHRPFQNLAELSTTELVETLAHANAWHRETAARLLYQRQDPAAVAPLQALAKDSSSPLGRMHAMYALDGLAALDQATLISGLHDKHPQVRRHALRLCDCIELTPPVQQRLVQMTDDESMEVRYQLAFALANTAGDVRVNSLARILSRDPDDRWIRAAVQTSIGDDAEKLLVRLREKDSFSGKVADAFKKQLGDQIAARARNALSKGDDRSRQRVTTISAVRSPEAIARRQEVVAKYRDALSMQSDIDRGREHFKKHCSTCHRVENVGHEIGPNLATIKARGEETVLTAVLDPNREVNPQYINYVVSTLDGEIVSGMIIDEGATSLTLRRGDNVTATVLRIDVDELKNTGLSIMPEGFEDAMDKQAVADLIAYLMQAS</sequence>
<dbReference type="InterPro" id="IPR011989">
    <property type="entry name" value="ARM-like"/>
</dbReference>
<keyword evidence="8" id="KW-1185">Reference proteome</keyword>
<evidence type="ECO:0000259" key="6">
    <source>
        <dbReference type="PROSITE" id="PS51007"/>
    </source>
</evidence>
<dbReference type="EMBL" id="BAABGA010000039">
    <property type="protein sequence ID" value="GAA4457185.1"/>
    <property type="molecule type" value="Genomic_DNA"/>
</dbReference>
<dbReference type="SUPFAM" id="SSF50952">
    <property type="entry name" value="Soluble quinoprotein glucose dehydrogenase"/>
    <property type="match status" value="1"/>
</dbReference>
<dbReference type="InterPro" id="IPR004155">
    <property type="entry name" value="PBS_lyase_HEAT"/>
</dbReference>
<dbReference type="SUPFAM" id="SSF48371">
    <property type="entry name" value="ARM repeat"/>
    <property type="match status" value="1"/>
</dbReference>
<dbReference type="Gene3D" id="2.120.10.30">
    <property type="entry name" value="TolB, C-terminal domain"/>
    <property type="match status" value="1"/>
</dbReference>
<dbReference type="InterPro" id="IPR055557">
    <property type="entry name" value="DUF7133"/>
</dbReference>
<dbReference type="InterPro" id="IPR013427">
    <property type="entry name" value="Haem-bd_dom_put"/>
</dbReference>
<dbReference type="InterPro" id="IPR009056">
    <property type="entry name" value="Cyt_c-like_dom"/>
</dbReference>
<accession>A0ABP8MW73</accession>
<organism evidence="7 8">
    <name type="scientific">Novipirellula rosea</name>
    <dbReference type="NCBI Taxonomy" id="1031540"/>
    <lineage>
        <taxon>Bacteria</taxon>
        <taxon>Pseudomonadati</taxon>
        <taxon>Planctomycetota</taxon>
        <taxon>Planctomycetia</taxon>
        <taxon>Pirellulales</taxon>
        <taxon>Pirellulaceae</taxon>
        <taxon>Novipirellula</taxon>
    </lineage>
</organism>
<dbReference type="Gene3D" id="1.25.10.10">
    <property type="entry name" value="Leucine-rich Repeat Variant"/>
    <property type="match status" value="1"/>
</dbReference>
<evidence type="ECO:0000256" key="2">
    <source>
        <dbReference type="ARBA" id="ARBA00022723"/>
    </source>
</evidence>
<dbReference type="PANTHER" id="PTHR33546">
    <property type="entry name" value="LARGE, MULTIFUNCTIONAL SECRETED PROTEIN-RELATED"/>
    <property type="match status" value="1"/>
</dbReference>
<dbReference type="InterPro" id="IPR013428">
    <property type="entry name" value="Membrane-bound_put_N"/>
</dbReference>
<dbReference type="InterPro" id="IPR011041">
    <property type="entry name" value="Quinoprot_gluc/sorb_DH_b-prop"/>
</dbReference>
<dbReference type="NCBIfam" id="TIGR02603">
    <property type="entry name" value="CxxCH_TIGR02603"/>
    <property type="match status" value="1"/>
</dbReference>
<dbReference type="RefSeq" id="WP_345323856.1">
    <property type="nucleotide sequence ID" value="NZ_BAABGA010000039.1"/>
</dbReference>
<comment type="caution">
    <text evidence="7">The sequence shown here is derived from an EMBL/GenBank/DDBJ whole genome shotgun (WGS) entry which is preliminary data.</text>
</comment>
<dbReference type="Pfam" id="PF13646">
    <property type="entry name" value="HEAT_2"/>
    <property type="match status" value="1"/>
</dbReference>
<dbReference type="NCBIfam" id="TIGR02604">
    <property type="entry name" value="Piru_Ver_Nterm"/>
    <property type="match status" value="1"/>
</dbReference>
<evidence type="ECO:0000256" key="5">
    <source>
        <dbReference type="SAM" id="Phobius"/>
    </source>
</evidence>
<feature type="domain" description="Cytochrome c" evidence="6">
    <location>
        <begin position="705"/>
        <end position="838"/>
    </location>
</feature>
<dbReference type="Proteomes" id="UP001500840">
    <property type="component" value="Unassembled WGS sequence"/>
</dbReference>
<keyword evidence="1 4" id="KW-0349">Heme</keyword>
<dbReference type="Pfam" id="PF00034">
    <property type="entry name" value="Cytochrom_C"/>
    <property type="match status" value="1"/>
</dbReference>
<dbReference type="SMART" id="SM00567">
    <property type="entry name" value="EZ_HEAT"/>
    <property type="match status" value="2"/>
</dbReference>
<keyword evidence="5" id="KW-0472">Membrane</keyword>
<keyword evidence="5" id="KW-0812">Transmembrane</keyword>
<evidence type="ECO:0000256" key="3">
    <source>
        <dbReference type="ARBA" id="ARBA00023004"/>
    </source>
</evidence>
<proteinExistence type="predicted"/>
<dbReference type="InterPro" id="IPR016024">
    <property type="entry name" value="ARM-type_fold"/>
</dbReference>
<feature type="transmembrane region" description="Helical" evidence="5">
    <location>
        <begin position="12"/>
        <end position="30"/>
    </location>
</feature>
<evidence type="ECO:0000256" key="1">
    <source>
        <dbReference type="ARBA" id="ARBA00022617"/>
    </source>
</evidence>
<keyword evidence="2 4" id="KW-0479">Metal-binding</keyword>
<dbReference type="SUPFAM" id="SSF46626">
    <property type="entry name" value="Cytochrome c"/>
    <property type="match status" value="1"/>
</dbReference>
<keyword evidence="5" id="KW-1133">Transmembrane helix</keyword>
<dbReference type="PANTHER" id="PTHR33546:SF1">
    <property type="entry name" value="LARGE, MULTIFUNCTIONAL SECRETED PROTEIN"/>
    <property type="match status" value="1"/>
</dbReference>
<dbReference type="InterPro" id="IPR011042">
    <property type="entry name" value="6-blade_b-propeller_TolB-like"/>
</dbReference>
<evidence type="ECO:0000313" key="7">
    <source>
        <dbReference type="EMBL" id="GAA4457185.1"/>
    </source>
</evidence>
<evidence type="ECO:0000313" key="8">
    <source>
        <dbReference type="Proteomes" id="UP001500840"/>
    </source>
</evidence>
<gene>
    <name evidence="7" type="ORF">GCM10023156_33630</name>
</gene>
<name>A0ABP8MW73_9BACT</name>
<dbReference type="InterPro" id="IPR036909">
    <property type="entry name" value="Cyt_c-like_dom_sf"/>
</dbReference>
<dbReference type="PROSITE" id="PS51007">
    <property type="entry name" value="CYTC"/>
    <property type="match status" value="1"/>
</dbReference>
<dbReference type="Gene3D" id="1.10.760.10">
    <property type="entry name" value="Cytochrome c-like domain"/>
    <property type="match status" value="1"/>
</dbReference>
<protein>
    <recommendedName>
        <fullName evidence="6">Cytochrome c domain-containing protein</fullName>
    </recommendedName>
</protein>
<keyword evidence="3 4" id="KW-0408">Iron</keyword>
<dbReference type="Pfam" id="PF23500">
    <property type="entry name" value="DUF7133"/>
    <property type="match status" value="1"/>
</dbReference>
<reference evidence="8" key="1">
    <citation type="journal article" date="2019" name="Int. J. Syst. Evol. Microbiol.">
        <title>The Global Catalogue of Microorganisms (GCM) 10K type strain sequencing project: providing services to taxonomists for standard genome sequencing and annotation.</title>
        <authorList>
            <consortium name="The Broad Institute Genomics Platform"/>
            <consortium name="The Broad Institute Genome Sequencing Center for Infectious Disease"/>
            <person name="Wu L."/>
            <person name="Ma J."/>
        </authorList>
    </citation>
    <scope>NUCLEOTIDE SEQUENCE [LARGE SCALE GENOMIC DNA]</scope>
    <source>
        <strain evidence="8">JCM 17759</strain>
    </source>
</reference>